<dbReference type="SUPFAM" id="SSF51182">
    <property type="entry name" value="RmlC-like cupins"/>
    <property type="match status" value="1"/>
</dbReference>
<dbReference type="CDD" id="cd02209">
    <property type="entry name" value="cupin_XRE_C"/>
    <property type="match status" value="1"/>
</dbReference>
<keyword evidence="3" id="KW-0804">Transcription</keyword>
<dbReference type="PANTHER" id="PTHR46797">
    <property type="entry name" value="HTH-TYPE TRANSCRIPTIONAL REGULATOR"/>
    <property type="match status" value="1"/>
</dbReference>
<organism evidence="5 6">
    <name type="scientific">Acetohalobium arabaticum (strain ATCC 49924 / DSM 5501 / Z-7288)</name>
    <dbReference type="NCBI Taxonomy" id="574087"/>
    <lineage>
        <taxon>Bacteria</taxon>
        <taxon>Bacillati</taxon>
        <taxon>Bacillota</taxon>
        <taxon>Clostridia</taxon>
        <taxon>Halanaerobiales</taxon>
        <taxon>Halobacteroidaceae</taxon>
        <taxon>Acetohalobium</taxon>
    </lineage>
</organism>
<dbReference type="InterPro" id="IPR013096">
    <property type="entry name" value="Cupin_2"/>
</dbReference>
<dbReference type="OrthoDB" id="9781521at2"/>
<dbReference type="HOGENOM" id="CLU_085376_5_0_9"/>
<evidence type="ECO:0000256" key="2">
    <source>
        <dbReference type="ARBA" id="ARBA00023125"/>
    </source>
</evidence>
<protein>
    <submittedName>
        <fullName evidence="5">Transcriptional regulator, XRE family</fullName>
    </submittedName>
</protein>
<reference evidence="5 6" key="1">
    <citation type="journal article" date="2010" name="Stand. Genomic Sci.">
        <title>Complete genome sequence of Acetohalobium arabaticum type strain (Z-7288).</title>
        <authorList>
            <person name="Sikorski J."/>
            <person name="Lapidus A."/>
            <person name="Chertkov O."/>
            <person name="Lucas S."/>
            <person name="Copeland A."/>
            <person name="Glavina Del Rio T."/>
            <person name="Nolan M."/>
            <person name="Tice H."/>
            <person name="Cheng J.F."/>
            <person name="Han C."/>
            <person name="Brambilla E."/>
            <person name="Pitluck S."/>
            <person name="Liolios K."/>
            <person name="Ivanova N."/>
            <person name="Mavromatis K."/>
            <person name="Mikhailova N."/>
            <person name="Pati A."/>
            <person name="Bruce D."/>
            <person name="Detter C."/>
            <person name="Tapia R."/>
            <person name="Goodwin L."/>
            <person name="Chen A."/>
            <person name="Palaniappan K."/>
            <person name="Land M."/>
            <person name="Hauser L."/>
            <person name="Chang Y.J."/>
            <person name="Jeffries C.D."/>
            <person name="Rohde M."/>
            <person name="Goker M."/>
            <person name="Spring S."/>
            <person name="Woyke T."/>
            <person name="Bristow J."/>
            <person name="Eisen J.A."/>
            <person name="Markowitz V."/>
            <person name="Hugenholtz P."/>
            <person name="Kyrpides N.C."/>
            <person name="Klenk H.P."/>
        </authorList>
    </citation>
    <scope>NUCLEOTIDE SEQUENCE [LARGE SCALE GENOMIC DNA]</scope>
    <source>
        <strain evidence="6">ATCC 49924 / DSM 5501 / Z-7288</strain>
    </source>
</reference>
<dbReference type="Pfam" id="PF07883">
    <property type="entry name" value="Cupin_2"/>
    <property type="match status" value="1"/>
</dbReference>
<dbReference type="GO" id="GO:0003677">
    <property type="term" value="F:DNA binding"/>
    <property type="evidence" value="ECO:0007669"/>
    <property type="project" value="UniProtKB-KW"/>
</dbReference>
<evidence type="ECO:0000313" key="6">
    <source>
        <dbReference type="Proteomes" id="UP000001661"/>
    </source>
</evidence>
<dbReference type="InterPro" id="IPR010982">
    <property type="entry name" value="Lambda_DNA-bd_dom_sf"/>
</dbReference>
<evidence type="ECO:0000256" key="3">
    <source>
        <dbReference type="ARBA" id="ARBA00023163"/>
    </source>
</evidence>
<dbReference type="STRING" id="574087.Acear_1128"/>
<dbReference type="InterPro" id="IPR001387">
    <property type="entry name" value="Cro/C1-type_HTH"/>
</dbReference>
<dbReference type="Gene3D" id="2.60.120.10">
    <property type="entry name" value="Jelly Rolls"/>
    <property type="match status" value="1"/>
</dbReference>
<dbReference type="InterPro" id="IPR050807">
    <property type="entry name" value="TransReg_Diox_bact_type"/>
</dbReference>
<dbReference type="eggNOG" id="COG1917">
    <property type="taxonomic scope" value="Bacteria"/>
</dbReference>
<dbReference type="CDD" id="cd00093">
    <property type="entry name" value="HTH_XRE"/>
    <property type="match status" value="1"/>
</dbReference>
<accession>D9QQ59</accession>
<dbReference type="EMBL" id="CP002105">
    <property type="protein sequence ID" value="ADL12650.1"/>
    <property type="molecule type" value="Genomic_DNA"/>
</dbReference>
<keyword evidence="6" id="KW-1185">Reference proteome</keyword>
<keyword evidence="2" id="KW-0238">DNA-binding</keyword>
<proteinExistence type="predicted"/>
<dbReference type="Gene3D" id="1.10.260.40">
    <property type="entry name" value="lambda repressor-like DNA-binding domains"/>
    <property type="match status" value="1"/>
</dbReference>
<dbReference type="InterPro" id="IPR014710">
    <property type="entry name" value="RmlC-like_jellyroll"/>
</dbReference>
<feature type="domain" description="HTH cro/C1-type" evidence="4">
    <location>
        <begin position="12"/>
        <end position="66"/>
    </location>
</feature>
<dbReference type="Pfam" id="PF01381">
    <property type="entry name" value="HTH_3"/>
    <property type="match status" value="1"/>
</dbReference>
<evidence type="ECO:0000313" key="5">
    <source>
        <dbReference type="EMBL" id="ADL12650.1"/>
    </source>
</evidence>
<dbReference type="AlphaFoldDB" id="D9QQ59"/>
<dbReference type="SMART" id="SM00530">
    <property type="entry name" value="HTH_XRE"/>
    <property type="match status" value="1"/>
</dbReference>
<evidence type="ECO:0000259" key="4">
    <source>
        <dbReference type="PROSITE" id="PS50943"/>
    </source>
</evidence>
<dbReference type="GO" id="GO:0005829">
    <property type="term" value="C:cytosol"/>
    <property type="evidence" value="ECO:0007669"/>
    <property type="project" value="TreeGrafter"/>
</dbReference>
<keyword evidence="1" id="KW-0805">Transcription regulation</keyword>
<dbReference type="PROSITE" id="PS50943">
    <property type="entry name" value="HTH_CROC1"/>
    <property type="match status" value="1"/>
</dbReference>
<name>D9QQ59_ACEAZ</name>
<dbReference type="PANTHER" id="PTHR46797:SF23">
    <property type="entry name" value="HTH-TYPE TRANSCRIPTIONAL REGULATOR SUTR"/>
    <property type="match status" value="1"/>
</dbReference>
<dbReference type="KEGG" id="aar:Acear_1128"/>
<dbReference type="InterPro" id="IPR011051">
    <property type="entry name" value="RmlC_Cupin_sf"/>
</dbReference>
<dbReference type="eggNOG" id="COG1396">
    <property type="taxonomic scope" value="Bacteria"/>
</dbReference>
<gene>
    <name evidence="5" type="ordered locus">Acear_1128</name>
</gene>
<dbReference type="SUPFAM" id="SSF47413">
    <property type="entry name" value="lambda repressor-like DNA-binding domains"/>
    <property type="match status" value="1"/>
</dbReference>
<dbReference type="GO" id="GO:0003700">
    <property type="term" value="F:DNA-binding transcription factor activity"/>
    <property type="evidence" value="ECO:0007669"/>
    <property type="project" value="TreeGrafter"/>
</dbReference>
<evidence type="ECO:0000256" key="1">
    <source>
        <dbReference type="ARBA" id="ARBA00023015"/>
    </source>
</evidence>
<dbReference type="RefSeq" id="WP_013278096.1">
    <property type="nucleotide sequence ID" value="NC_014378.1"/>
</dbReference>
<sequence length="184" mass="20919">MEDIDLNIGTKLHQIRKKKGYSLSKLEEVTEVSKSMLGQIERGTSNPTVKTLWKIAKGLNVSFSTFIEEESSEVSIVSPADTKPLIEDDSNYLVYPLFSFEQKKRFEIYNIELKPNHNHQAEAHFPGVEEYIIVSKGTLELIIAGQTYQVPTESTIHFPADKSHTYCNNTESIVKAYVLVYYPV</sequence>
<dbReference type="Proteomes" id="UP000001661">
    <property type="component" value="Chromosome"/>
</dbReference>